<reference evidence="2" key="1">
    <citation type="submission" date="2022-12" db="EMBL/GenBank/DDBJ databases">
        <title>Jiella pelagia sp. nov., isolated from phosphonate enriched culture of Northwest Pacific surface seawater.</title>
        <authorList>
            <person name="Shin D.Y."/>
            <person name="Hwang C.Y."/>
        </authorList>
    </citation>
    <scope>NUCLEOTIDE SEQUENCE</scope>
    <source>
        <strain evidence="2">HL-NP1</strain>
    </source>
</reference>
<feature type="region of interest" description="Disordered" evidence="1">
    <location>
        <begin position="84"/>
        <end position="103"/>
    </location>
</feature>
<protein>
    <submittedName>
        <fullName evidence="2">Uncharacterized protein</fullName>
    </submittedName>
</protein>
<gene>
    <name evidence="2" type="ORF">OH818_12670</name>
</gene>
<sequence>MIDRERLLPPGTLAQEIGEIELDVAVVRGKLRRSRVALQCLGDASLDLQRDAEIAHGIEVLRMDRERPAEARLGARRVAQGELRGAEDVEEREGAREARRQRRAGVDDKSVVVPVVGSLERPQLLDRRIADPLEQRLQSGGDAPVLRKLAEKLRIDVRRGVQLALLLEPASLSDRLLQLQTHRFQIVVSREAAE</sequence>
<name>A0ABY7C3X0_9HYPH</name>
<evidence type="ECO:0000256" key="1">
    <source>
        <dbReference type="SAM" id="MobiDB-lite"/>
    </source>
</evidence>
<evidence type="ECO:0000313" key="2">
    <source>
        <dbReference type="EMBL" id="WAP70777.1"/>
    </source>
</evidence>
<proteinExistence type="predicted"/>
<accession>A0ABY7C3X0</accession>
<evidence type="ECO:0000313" key="3">
    <source>
        <dbReference type="Proteomes" id="UP001164020"/>
    </source>
</evidence>
<organism evidence="2 3">
    <name type="scientific">Jiella pelagia</name>
    <dbReference type="NCBI Taxonomy" id="2986949"/>
    <lineage>
        <taxon>Bacteria</taxon>
        <taxon>Pseudomonadati</taxon>
        <taxon>Pseudomonadota</taxon>
        <taxon>Alphaproteobacteria</taxon>
        <taxon>Hyphomicrobiales</taxon>
        <taxon>Aurantimonadaceae</taxon>
        <taxon>Jiella</taxon>
    </lineage>
</organism>
<dbReference type="EMBL" id="CP114029">
    <property type="protein sequence ID" value="WAP70777.1"/>
    <property type="molecule type" value="Genomic_DNA"/>
</dbReference>
<dbReference type="Proteomes" id="UP001164020">
    <property type="component" value="Chromosome"/>
</dbReference>
<keyword evidence="3" id="KW-1185">Reference proteome</keyword>